<gene>
    <name evidence="17" type="ORF">FD00_GL001224</name>
</gene>
<dbReference type="SUPFAM" id="SSF55486">
    <property type="entry name" value="Metalloproteases ('zincins'), catalytic domain"/>
    <property type="match status" value="1"/>
</dbReference>
<dbReference type="FunFam" id="1.10.390.10:FF:000013">
    <property type="entry name" value="Aminopeptidase N"/>
    <property type="match status" value="1"/>
</dbReference>
<dbReference type="Gene3D" id="2.60.40.1910">
    <property type="match status" value="1"/>
</dbReference>
<dbReference type="SUPFAM" id="SSF63737">
    <property type="entry name" value="Leukotriene A4 hydrolase N-terminal domain"/>
    <property type="match status" value="1"/>
</dbReference>
<keyword evidence="9 13" id="KW-0482">Metalloprotease</keyword>
<name>A0A0R2E6J6_9LACO</name>
<evidence type="ECO:0000256" key="7">
    <source>
        <dbReference type="ARBA" id="ARBA00022801"/>
    </source>
</evidence>
<feature type="binding site" evidence="11">
    <location>
        <position position="302"/>
    </location>
    <ligand>
        <name>Zn(2+)</name>
        <dbReference type="ChEBI" id="CHEBI:29105"/>
        <note>catalytic</note>
    </ligand>
</feature>
<keyword evidence="18" id="KW-1185">Reference proteome</keyword>
<comment type="caution">
    <text evidence="17">The sequence shown here is derived from an EMBL/GenBank/DDBJ whole genome shotgun (WGS) entry which is preliminary data.</text>
</comment>
<feature type="binding site" evidence="11">
    <location>
        <position position="306"/>
    </location>
    <ligand>
        <name>Zn(2+)</name>
        <dbReference type="ChEBI" id="CHEBI:29105"/>
        <note>catalytic</note>
    </ligand>
</feature>
<dbReference type="GO" id="GO:0043171">
    <property type="term" value="P:peptide catabolic process"/>
    <property type="evidence" value="ECO:0007669"/>
    <property type="project" value="TreeGrafter"/>
</dbReference>
<feature type="active site" description="Proton acceptor" evidence="10">
    <location>
        <position position="303"/>
    </location>
</feature>
<dbReference type="InterPro" id="IPR001930">
    <property type="entry name" value="Peptidase_M1"/>
</dbReference>
<dbReference type="EC" id="3.4.11.-" evidence="13"/>
<organism evidence="17 18">
    <name type="scientific">Liquorilactobacillus mali KCTC 3596 = DSM 20444</name>
    <dbReference type="NCBI Taxonomy" id="1046596"/>
    <lineage>
        <taxon>Bacteria</taxon>
        <taxon>Bacillati</taxon>
        <taxon>Bacillota</taxon>
        <taxon>Bacilli</taxon>
        <taxon>Lactobacillales</taxon>
        <taxon>Lactobacillaceae</taxon>
        <taxon>Liquorilactobacillus</taxon>
    </lineage>
</organism>
<evidence type="ECO:0000256" key="3">
    <source>
        <dbReference type="ARBA" id="ARBA00011245"/>
    </source>
</evidence>
<keyword evidence="8 11" id="KW-0862">Zinc</keyword>
<feature type="binding site" evidence="11">
    <location>
        <position position="325"/>
    </location>
    <ligand>
        <name>Zn(2+)</name>
        <dbReference type="ChEBI" id="CHEBI:29105"/>
        <note>catalytic</note>
    </ligand>
</feature>
<dbReference type="InterPro" id="IPR034016">
    <property type="entry name" value="M1_APN-typ"/>
</dbReference>
<evidence type="ECO:0000256" key="12">
    <source>
        <dbReference type="PIRSR" id="PIRSR634016-4"/>
    </source>
</evidence>
<comment type="cofactor">
    <cofactor evidence="11 13">
        <name>Zn(2+)</name>
        <dbReference type="ChEBI" id="CHEBI:29105"/>
    </cofactor>
    <text evidence="11 13">Binds 1 zinc ion per subunit.</text>
</comment>
<evidence type="ECO:0000256" key="10">
    <source>
        <dbReference type="PIRSR" id="PIRSR634016-1"/>
    </source>
</evidence>
<dbReference type="Gene3D" id="1.10.390.10">
    <property type="entry name" value="Neutral Protease Domain 2"/>
    <property type="match status" value="1"/>
</dbReference>
<proteinExistence type="inferred from homology"/>
<comment type="catalytic activity">
    <reaction evidence="1">
        <text>Release of an N-terminal amino acid, Xaa-|-Yaa- from a peptide, amide or arylamide. Xaa is preferably Ala, but may be most amino acids including Pro (slow action). When a terminal hydrophobic residue is followed by a prolyl residue, the two may be released as an intact Xaa-Pro dipeptide.</text>
        <dbReference type="EC" id="3.4.11.2"/>
    </reaction>
</comment>
<dbReference type="GO" id="GO:0070006">
    <property type="term" value="F:metalloaminopeptidase activity"/>
    <property type="evidence" value="ECO:0007669"/>
    <property type="project" value="TreeGrafter"/>
</dbReference>
<evidence type="ECO:0000259" key="15">
    <source>
        <dbReference type="Pfam" id="PF11838"/>
    </source>
</evidence>
<dbReference type="EMBL" id="AYYH01000003">
    <property type="protein sequence ID" value="KRN11222.1"/>
    <property type="molecule type" value="Genomic_DNA"/>
</dbReference>
<dbReference type="InterPro" id="IPR050344">
    <property type="entry name" value="Peptidase_M1_aminopeptidases"/>
</dbReference>
<evidence type="ECO:0000256" key="8">
    <source>
        <dbReference type="ARBA" id="ARBA00022833"/>
    </source>
</evidence>
<dbReference type="AlphaFoldDB" id="A0A0R2E6J6"/>
<evidence type="ECO:0000259" key="16">
    <source>
        <dbReference type="Pfam" id="PF17900"/>
    </source>
</evidence>
<keyword evidence="6 11" id="KW-0479">Metal-binding</keyword>
<evidence type="ECO:0000313" key="17">
    <source>
        <dbReference type="EMBL" id="KRN11222.1"/>
    </source>
</evidence>
<dbReference type="CDD" id="cd09601">
    <property type="entry name" value="M1_APN-Q_like"/>
    <property type="match status" value="1"/>
</dbReference>
<evidence type="ECO:0000256" key="5">
    <source>
        <dbReference type="ARBA" id="ARBA00022670"/>
    </source>
</evidence>
<dbReference type="GO" id="GO:0016020">
    <property type="term" value="C:membrane"/>
    <property type="evidence" value="ECO:0007669"/>
    <property type="project" value="TreeGrafter"/>
</dbReference>
<dbReference type="Proteomes" id="UP000050898">
    <property type="component" value="Unassembled WGS sequence"/>
</dbReference>
<dbReference type="Pfam" id="PF01433">
    <property type="entry name" value="Peptidase_M1"/>
    <property type="match status" value="1"/>
</dbReference>
<dbReference type="GO" id="GO:0005615">
    <property type="term" value="C:extracellular space"/>
    <property type="evidence" value="ECO:0007669"/>
    <property type="project" value="TreeGrafter"/>
</dbReference>
<dbReference type="GO" id="GO:0042277">
    <property type="term" value="F:peptide binding"/>
    <property type="evidence" value="ECO:0007669"/>
    <property type="project" value="TreeGrafter"/>
</dbReference>
<feature type="site" description="Transition state stabilizer" evidence="12">
    <location>
        <position position="389"/>
    </location>
</feature>
<protein>
    <recommendedName>
        <fullName evidence="13">Aminopeptidase</fullName>
        <ecNumber evidence="13">3.4.11.-</ecNumber>
    </recommendedName>
</protein>
<dbReference type="InterPro" id="IPR042097">
    <property type="entry name" value="Aminopeptidase_N-like_N_sf"/>
</dbReference>
<dbReference type="PANTHER" id="PTHR11533:SF174">
    <property type="entry name" value="PUROMYCIN-SENSITIVE AMINOPEPTIDASE-RELATED"/>
    <property type="match status" value="1"/>
</dbReference>
<dbReference type="GO" id="GO:0005737">
    <property type="term" value="C:cytoplasm"/>
    <property type="evidence" value="ECO:0007669"/>
    <property type="project" value="TreeGrafter"/>
</dbReference>
<dbReference type="InterPro" id="IPR045357">
    <property type="entry name" value="Aminopeptidase_N-like_N"/>
</dbReference>
<evidence type="ECO:0000259" key="14">
    <source>
        <dbReference type="Pfam" id="PF01433"/>
    </source>
</evidence>
<feature type="domain" description="Peptidase M1 membrane alanine aminopeptidase" evidence="14">
    <location>
        <begin position="231"/>
        <end position="448"/>
    </location>
</feature>
<dbReference type="GO" id="GO:0008270">
    <property type="term" value="F:zinc ion binding"/>
    <property type="evidence" value="ECO:0007669"/>
    <property type="project" value="UniProtKB-UniRule"/>
</dbReference>
<sequence>MYNESILMKRGENMTEIARFYDDFQPSHYDIYLDIDRGTKKIKGTTRITGIAKSANIAIHQKNLKIDLVEVNGEQSKFEIDTTKDALRLTMDKLGKVEVKVEYETKLTDSMMGIYPSYYEIDGVKKQIIGTQFETNFARQAFPCVDEPEAKATFDLALKYDEKPGELTLANMPENRVEDGVHYFDTTVRMSTYLVAFAFGELQGKYAETKSGVKIGVFATKAHKANELDFGLSIAKRSIEFYEDFYETPYPLPHSWQLALPDFSAGAMENWGLVTYREAYLTLDPDNTSLEMKQLVATVIAHELAHQWFGDLVTMKWWDDLWLNESFANMMEYVAIDALEPEWRIWETFQASESPAALQRDATDGVQSVHVQVKNPAEIDALFDGAIVYAKGARMLVMVRALIGDDALRAGLKNYFEEHQYDNATGADLWKALGKASGMDVLKIINSWLEQPGYPVVTAKVEDDDLILSQKQFFIGEGHDQGRQWQIPLNSNYDEIPTIMSEKEVKIAGYQNLREKKGEPLRINIGNSSHFIVKYDDTLLEDILRDVTGYDSITQLQILQDLRLLAEGNQVSYETIVPLLNKFADSKYALVNTALYSVARNLRKFVTPHTVEEQNLKALYNKLSAHQVDRLGWIQRVNESVDDQLTRPYVVGAAIYGNNKTAVAQAHELFSANKNQLSSLQADVRAAILINEVKNFGSHELFNKLLEEHRRSADGSYKSDICAALTSSKDPAILNELIDKFEDADTIKPQDLRAWFAGVLSNAEGEQLAWDWIRNEWQWLEDTVGGDMEFTTFITVIARVLRTEERLAEFKEFFEPKLVVPGLTREIKMDTSVIESRVKLIAEQQNGVNKAIKEVL</sequence>
<comment type="subunit">
    <text evidence="3">Monomer.</text>
</comment>
<dbReference type="PATRIC" id="fig|1046596.6.peg.1308"/>
<dbReference type="Pfam" id="PF11838">
    <property type="entry name" value="ERAP1_C"/>
    <property type="match status" value="1"/>
</dbReference>
<dbReference type="Gene3D" id="1.25.50.20">
    <property type="match status" value="1"/>
</dbReference>
<evidence type="ECO:0000256" key="6">
    <source>
        <dbReference type="ARBA" id="ARBA00022723"/>
    </source>
</evidence>
<dbReference type="GO" id="GO:0006508">
    <property type="term" value="P:proteolysis"/>
    <property type="evidence" value="ECO:0007669"/>
    <property type="project" value="UniProtKB-KW"/>
</dbReference>
<dbReference type="GO" id="GO:0016285">
    <property type="term" value="F:alanyl aminopeptidase activity"/>
    <property type="evidence" value="ECO:0007669"/>
    <property type="project" value="UniProtKB-EC"/>
</dbReference>
<accession>A0A0R2E6J6</accession>
<evidence type="ECO:0000256" key="13">
    <source>
        <dbReference type="RuleBase" id="RU364040"/>
    </source>
</evidence>
<dbReference type="InterPro" id="IPR014782">
    <property type="entry name" value="Peptidase_M1_dom"/>
</dbReference>
<keyword evidence="7 13" id="KW-0378">Hydrolase</keyword>
<feature type="domain" description="Aminopeptidase N-like N-terminal" evidence="16">
    <location>
        <begin position="25"/>
        <end position="194"/>
    </location>
</feature>
<evidence type="ECO:0000256" key="11">
    <source>
        <dbReference type="PIRSR" id="PIRSR634016-3"/>
    </source>
</evidence>
<keyword evidence="5 13" id="KW-0645">Protease</keyword>
<evidence type="ECO:0000313" key="18">
    <source>
        <dbReference type="Proteomes" id="UP000050898"/>
    </source>
</evidence>
<dbReference type="InterPro" id="IPR027268">
    <property type="entry name" value="Peptidase_M4/M1_CTD_sf"/>
</dbReference>
<reference evidence="17 18" key="1">
    <citation type="journal article" date="2015" name="Genome Announc.">
        <title>Expanding the biotechnology potential of lactobacilli through comparative genomics of 213 strains and associated genera.</title>
        <authorList>
            <person name="Sun Z."/>
            <person name="Harris H.M."/>
            <person name="McCann A."/>
            <person name="Guo C."/>
            <person name="Argimon S."/>
            <person name="Zhang W."/>
            <person name="Yang X."/>
            <person name="Jeffery I.B."/>
            <person name="Cooney J.C."/>
            <person name="Kagawa T.F."/>
            <person name="Liu W."/>
            <person name="Song Y."/>
            <person name="Salvetti E."/>
            <person name="Wrobel A."/>
            <person name="Rasinkangas P."/>
            <person name="Parkhill J."/>
            <person name="Rea M.C."/>
            <person name="O'Sullivan O."/>
            <person name="Ritari J."/>
            <person name="Douillard F.P."/>
            <person name="Paul Ross R."/>
            <person name="Yang R."/>
            <person name="Briner A.E."/>
            <person name="Felis G.E."/>
            <person name="de Vos W.M."/>
            <person name="Barrangou R."/>
            <person name="Klaenhammer T.R."/>
            <person name="Caufield P.W."/>
            <person name="Cui Y."/>
            <person name="Zhang H."/>
            <person name="O'Toole P.W."/>
        </authorList>
    </citation>
    <scope>NUCLEOTIDE SEQUENCE [LARGE SCALE GENOMIC DNA]</scope>
    <source>
        <strain evidence="17 18">DSM 20444</strain>
    </source>
</reference>
<keyword evidence="4 13" id="KW-0031">Aminopeptidase</keyword>
<evidence type="ECO:0000256" key="2">
    <source>
        <dbReference type="ARBA" id="ARBA00010136"/>
    </source>
</evidence>
<evidence type="ECO:0000256" key="1">
    <source>
        <dbReference type="ARBA" id="ARBA00000098"/>
    </source>
</evidence>
<evidence type="ECO:0000256" key="4">
    <source>
        <dbReference type="ARBA" id="ARBA00022438"/>
    </source>
</evidence>
<comment type="similarity">
    <text evidence="2 13">Belongs to the peptidase M1 family.</text>
</comment>
<dbReference type="Pfam" id="PF17900">
    <property type="entry name" value="Peptidase_M1_N"/>
    <property type="match status" value="1"/>
</dbReference>
<feature type="domain" description="ERAP1-like C-terminal" evidence="15">
    <location>
        <begin position="523"/>
        <end position="831"/>
    </location>
</feature>
<dbReference type="PANTHER" id="PTHR11533">
    <property type="entry name" value="PROTEASE M1 ZINC METALLOPROTEASE"/>
    <property type="match status" value="1"/>
</dbReference>
<dbReference type="PRINTS" id="PR00756">
    <property type="entry name" value="ALADIPTASE"/>
</dbReference>
<evidence type="ECO:0000256" key="9">
    <source>
        <dbReference type="ARBA" id="ARBA00023049"/>
    </source>
</evidence>
<dbReference type="InterPro" id="IPR024571">
    <property type="entry name" value="ERAP1-like_C_dom"/>
</dbReference>
<dbReference type="Gene3D" id="2.60.40.1730">
    <property type="entry name" value="tricorn interacting facor f3 domain"/>
    <property type="match status" value="1"/>
</dbReference>